<sequence length="351" mass="40286">MHVLIILTFLSQGQPLDTESEVQDTPAPPAIPFYTECSEAAQAQLFNECEEQFAQLEMLQNEIILAEPDSDENPQEQSVNRLTAVAAELKQWQTRRPELLSTNPEVLLVVGAEEQKERMAVEVYSLTYGFSEGCPICGPFSCFFSSSKLQASGPVPVKQYMLLVGLVKGKRFFQSALQKLNSQLELVLSCSQAKRDTLRETLKSEQKWLEEKKEVLRAGTEHVVKQRLENERLSEHSVLQDTKKKIQKMKDYQNRLMETLADVLAEHFPLPTQETNADKKKKNIPQELNENLISLNEVLELLMNTTLETPHDPYISIDETFWPPYTEMLLRHGIAQRHPEDCFKIRLETFY</sequence>
<dbReference type="STRING" id="8022.A0A060YEQ9"/>
<reference evidence="9" key="2">
    <citation type="submission" date="2014-03" db="EMBL/GenBank/DDBJ databases">
        <authorList>
            <person name="Genoscope - CEA"/>
        </authorList>
    </citation>
    <scope>NUCLEOTIDE SEQUENCE</scope>
</reference>
<dbReference type="PANTHER" id="PTHR14401:SF6">
    <property type="entry name" value="CENTROMERE PROTEIN K"/>
    <property type="match status" value="1"/>
</dbReference>
<evidence type="ECO:0000313" key="9">
    <source>
        <dbReference type="EMBL" id="CDQ90443.1"/>
    </source>
</evidence>
<dbReference type="InterPro" id="IPR020993">
    <property type="entry name" value="Centromere_CenpK"/>
</dbReference>
<dbReference type="GO" id="GO:0000070">
    <property type="term" value="P:mitotic sister chromatid segregation"/>
    <property type="evidence" value="ECO:0007669"/>
    <property type="project" value="TreeGrafter"/>
</dbReference>
<dbReference type="GO" id="GO:0000775">
    <property type="term" value="C:chromosome, centromeric region"/>
    <property type="evidence" value="ECO:0007669"/>
    <property type="project" value="UniProtKB-SubCell"/>
</dbReference>
<feature type="signal peptide" evidence="8">
    <location>
        <begin position="1"/>
        <end position="15"/>
    </location>
</feature>
<keyword evidence="4" id="KW-0158">Chromosome</keyword>
<evidence type="ECO:0000256" key="1">
    <source>
        <dbReference type="ARBA" id="ARBA00004123"/>
    </source>
</evidence>
<evidence type="ECO:0000256" key="8">
    <source>
        <dbReference type="SAM" id="SignalP"/>
    </source>
</evidence>
<dbReference type="PaxDb" id="8022-A0A060YEQ9"/>
<protein>
    <recommendedName>
        <fullName evidence="11">Centromere protein K</fullName>
    </recommendedName>
</protein>
<gene>
    <name evidence="9" type="ORF">GSONMT00020546001</name>
</gene>
<comment type="similarity">
    <text evidence="3">Belongs to the CENP-K/MCM22 family.</text>
</comment>
<dbReference type="Proteomes" id="UP000193380">
    <property type="component" value="Unassembled WGS sequence"/>
</dbReference>
<reference evidence="9" key="1">
    <citation type="journal article" date="2014" name="Nat. Commun.">
        <title>The rainbow trout genome provides novel insights into evolution after whole-genome duplication in vertebrates.</title>
        <authorList>
            <person name="Berthelot C."/>
            <person name="Brunet F."/>
            <person name="Chalopin D."/>
            <person name="Juanchich A."/>
            <person name="Bernard M."/>
            <person name="Noel B."/>
            <person name="Bento P."/>
            <person name="Da Silva C."/>
            <person name="Labadie K."/>
            <person name="Alberti A."/>
            <person name="Aury J.M."/>
            <person name="Louis A."/>
            <person name="Dehais P."/>
            <person name="Bardou P."/>
            <person name="Montfort J."/>
            <person name="Klopp C."/>
            <person name="Cabau C."/>
            <person name="Gaspin C."/>
            <person name="Thorgaard G.H."/>
            <person name="Boussaha M."/>
            <person name="Quillet E."/>
            <person name="Guyomard R."/>
            <person name="Galiana D."/>
            <person name="Bobe J."/>
            <person name="Volff J.N."/>
            <person name="Genet C."/>
            <person name="Wincker P."/>
            <person name="Jaillon O."/>
            <person name="Roest Crollius H."/>
            <person name="Guiguen Y."/>
        </authorList>
    </citation>
    <scope>NUCLEOTIDE SEQUENCE [LARGE SCALE GENOMIC DNA]</scope>
</reference>
<evidence type="ECO:0000256" key="7">
    <source>
        <dbReference type="ARBA" id="ARBA00023328"/>
    </source>
</evidence>
<evidence type="ECO:0000256" key="3">
    <source>
        <dbReference type="ARBA" id="ARBA00005795"/>
    </source>
</evidence>
<proteinExistence type="inferred from homology"/>
<dbReference type="GO" id="GO:0005634">
    <property type="term" value="C:nucleus"/>
    <property type="evidence" value="ECO:0007669"/>
    <property type="project" value="UniProtKB-SubCell"/>
</dbReference>
<dbReference type="AlphaFoldDB" id="A0A060YEQ9"/>
<organism evidence="9 10">
    <name type="scientific">Oncorhynchus mykiss</name>
    <name type="common">Rainbow trout</name>
    <name type="synonym">Salmo gairdneri</name>
    <dbReference type="NCBI Taxonomy" id="8022"/>
    <lineage>
        <taxon>Eukaryota</taxon>
        <taxon>Metazoa</taxon>
        <taxon>Chordata</taxon>
        <taxon>Craniata</taxon>
        <taxon>Vertebrata</taxon>
        <taxon>Euteleostomi</taxon>
        <taxon>Actinopterygii</taxon>
        <taxon>Neopterygii</taxon>
        <taxon>Teleostei</taxon>
        <taxon>Protacanthopterygii</taxon>
        <taxon>Salmoniformes</taxon>
        <taxon>Salmonidae</taxon>
        <taxon>Salmoninae</taxon>
        <taxon>Oncorhynchus</taxon>
    </lineage>
</organism>
<dbReference type="GO" id="GO:0051382">
    <property type="term" value="P:kinetochore assembly"/>
    <property type="evidence" value="ECO:0007669"/>
    <property type="project" value="InterPro"/>
</dbReference>
<comment type="subcellular location">
    <subcellularLocation>
        <location evidence="2">Chromosome</location>
        <location evidence="2">Centromere</location>
    </subcellularLocation>
    <subcellularLocation>
        <location evidence="1">Nucleus</location>
    </subcellularLocation>
</comment>
<dbReference type="EMBL" id="FR910540">
    <property type="protein sequence ID" value="CDQ90443.1"/>
    <property type="molecule type" value="Genomic_DNA"/>
</dbReference>
<evidence type="ECO:0000256" key="2">
    <source>
        <dbReference type="ARBA" id="ARBA00004584"/>
    </source>
</evidence>
<accession>A0A060YEQ9</accession>
<evidence type="ECO:0008006" key="11">
    <source>
        <dbReference type="Google" id="ProtNLM"/>
    </source>
</evidence>
<feature type="chain" id="PRO_5012090805" description="Centromere protein K" evidence="8">
    <location>
        <begin position="16"/>
        <end position="351"/>
    </location>
</feature>
<keyword evidence="8" id="KW-0732">Signal</keyword>
<keyword evidence="6" id="KW-0539">Nucleus</keyword>
<evidence type="ECO:0000256" key="6">
    <source>
        <dbReference type="ARBA" id="ARBA00023242"/>
    </source>
</evidence>
<evidence type="ECO:0000256" key="5">
    <source>
        <dbReference type="ARBA" id="ARBA00023054"/>
    </source>
</evidence>
<keyword evidence="5" id="KW-0175">Coiled coil</keyword>
<dbReference type="PANTHER" id="PTHR14401">
    <property type="entry name" value="CENTROMERE PROTEIN K"/>
    <property type="match status" value="1"/>
</dbReference>
<evidence type="ECO:0000256" key="4">
    <source>
        <dbReference type="ARBA" id="ARBA00022454"/>
    </source>
</evidence>
<name>A0A060YEQ9_ONCMY</name>
<keyword evidence="7" id="KW-0137">Centromere</keyword>
<dbReference type="Pfam" id="PF11802">
    <property type="entry name" value="CENP-K"/>
    <property type="match status" value="2"/>
</dbReference>
<evidence type="ECO:0000313" key="10">
    <source>
        <dbReference type="Proteomes" id="UP000193380"/>
    </source>
</evidence>